<name>A0A2B7YRJ1_POLH7</name>
<feature type="region of interest" description="Disordered" evidence="1">
    <location>
        <begin position="46"/>
        <end position="74"/>
    </location>
</feature>
<evidence type="ECO:0000313" key="2">
    <source>
        <dbReference type="EMBL" id="PGH23613.1"/>
    </source>
</evidence>
<dbReference type="InterPro" id="IPR011009">
    <property type="entry name" value="Kinase-like_dom_sf"/>
</dbReference>
<evidence type="ECO:0008006" key="4">
    <source>
        <dbReference type="Google" id="ProtNLM"/>
    </source>
</evidence>
<accession>A0A2B7YRJ1</accession>
<dbReference type="EMBL" id="PDNA01000022">
    <property type="protein sequence ID" value="PGH23613.1"/>
    <property type="molecule type" value="Genomic_DNA"/>
</dbReference>
<gene>
    <name evidence="2" type="ORF">AJ80_02394</name>
</gene>
<dbReference type="AlphaFoldDB" id="A0A2B7YRJ1"/>
<sequence length="332" mass="37291">MNKFRLLRGSHLSNTPSSLSLHHNIKLGNILFPYIYINPASLSVRSKPRHSQQSPSWAPAFPNTSSDTNAPNPPEAVRTLLLSYHGFNRVPQCASLDPAESQDWYTDFFEVVEVVPHKDGQSVIIFSTHDPEEETADRGWTQGNRYVRYARKINERLVGGEGDGVGHLRIVKYLGPLPTGENTFCLERLFPGPFTKISLPSLTLPVVVVASAMSKQYRTLLSLYYRWALQTLSALQYIHSQSIYLTDFSSQSIWIRDDLSAAVTGYINAHVSTMVLVPRYGGKDGLEEVWVHEEQLQASDADEGHSAENTTYHDANPQTGFCVKYDLFDWAT</sequence>
<keyword evidence="3" id="KW-1185">Reference proteome</keyword>
<dbReference type="SUPFAM" id="SSF56112">
    <property type="entry name" value="Protein kinase-like (PK-like)"/>
    <property type="match status" value="1"/>
</dbReference>
<dbReference type="OrthoDB" id="20729at2759"/>
<protein>
    <recommendedName>
        <fullName evidence="4">Protein kinase domain-containing protein</fullName>
    </recommendedName>
</protein>
<evidence type="ECO:0000256" key="1">
    <source>
        <dbReference type="SAM" id="MobiDB-lite"/>
    </source>
</evidence>
<reference evidence="2 3" key="1">
    <citation type="submission" date="2017-10" db="EMBL/GenBank/DDBJ databases">
        <title>Comparative genomics in systemic dimorphic fungi from Ajellomycetaceae.</title>
        <authorList>
            <person name="Munoz J.F."/>
            <person name="Mcewen J.G."/>
            <person name="Clay O.K."/>
            <person name="Cuomo C.A."/>
        </authorList>
    </citation>
    <scope>NUCLEOTIDE SEQUENCE [LARGE SCALE GENOMIC DNA]</scope>
    <source>
        <strain evidence="2 3">UAMH7299</strain>
    </source>
</reference>
<organism evidence="2 3">
    <name type="scientific">Polytolypa hystricis (strain UAMH7299)</name>
    <dbReference type="NCBI Taxonomy" id="1447883"/>
    <lineage>
        <taxon>Eukaryota</taxon>
        <taxon>Fungi</taxon>
        <taxon>Dikarya</taxon>
        <taxon>Ascomycota</taxon>
        <taxon>Pezizomycotina</taxon>
        <taxon>Eurotiomycetes</taxon>
        <taxon>Eurotiomycetidae</taxon>
        <taxon>Onygenales</taxon>
        <taxon>Onygenales incertae sedis</taxon>
        <taxon>Polytolypa</taxon>
    </lineage>
</organism>
<proteinExistence type="predicted"/>
<comment type="caution">
    <text evidence="2">The sequence shown here is derived from an EMBL/GenBank/DDBJ whole genome shotgun (WGS) entry which is preliminary data.</text>
</comment>
<dbReference type="STRING" id="1447883.A0A2B7YRJ1"/>
<dbReference type="Proteomes" id="UP000224634">
    <property type="component" value="Unassembled WGS sequence"/>
</dbReference>
<feature type="compositionally biased region" description="Polar residues" evidence="1">
    <location>
        <begin position="51"/>
        <end position="70"/>
    </location>
</feature>
<evidence type="ECO:0000313" key="3">
    <source>
        <dbReference type="Proteomes" id="UP000224634"/>
    </source>
</evidence>